<dbReference type="InterPro" id="IPR019292">
    <property type="entry name" value="McrC"/>
</dbReference>
<reference evidence="1 2" key="1">
    <citation type="submission" date="2019-11" db="EMBL/GenBank/DDBJ databases">
        <title>Whole genome sequence of Haloferax sp. MBLA0078.</title>
        <authorList>
            <person name="Seo M.-J."/>
            <person name="Cho E.-S."/>
        </authorList>
    </citation>
    <scope>NUCLEOTIDE SEQUENCE [LARGE SCALE GENOMIC DNA]</scope>
    <source>
        <strain evidence="1 2">MBLA0078</strain>
    </source>
</reference>
<dbReference type="EMBL" id="WKJQ01000001">
    <property type="protein sequence ID" value="MRW97409.1"/>
    <property type="molecule type" value="Genomic_DNA"/>
</dbReference>
<organism evidence="1 2">
    <name type="scientific">Haloferax marinum</name>
    <dbReference type="NCBI Taxonomy" id="2666143"/>
    <lineage>
        <taxon>Archaea</taxon>
        <taxon>Methanobacteriati</taxon>
        <taxon>Methanobacteriota</taxon>
        <taxon>Stenosarchaea group</taxon>
        <taxon>Halobacteria</taxon>
        <taxon>Halobacteriales</taxon>
        <taxon>Haloferacaceae</taxon>
        <taxon>Haloferax</taxon>
    </lineage>
</organism>
<dbReference type="AlphaFoldDB" id="A0A6A8G8D0"/>
<dbReference type="RefSeq" id="WP_151112680.1">
    <property type="nucleotide sequence ID" value="NZ_WKJQ01000001.1"/>
</dbReference>
<name>A0A6A8G8D0_9EURY</name>
<dbReference type="PANTHER" id="PTHR38733">
    <property type="entry name" value="PROTEIN MCRC"/>
    <property type="match status" value="1"/>
</dbReference>
<dbReference type="Pfam" id="PF10117">
    <property type="entry name" value="McrBC"/>
    <property type="match status" value="1"/>
</dbReference>
<evidence type="ECO:0008006" key="3">
    <source>
        <dbReference type="Google" id="ProtNLM"/>
    </source>
</evidence>
<accession>A0A6A8G8D0</accession>
<comment type="caution">
    <text evidence="1">The sequence shown here is derived from an EMBL/GenBank/DDBJ whole genome shotgun (WGS) entry which is preliminary data.</text>
</comment>
<evidence type="ECO:0000313" key="1">
    <source>
        <dbReference type="EMBL" id="MRW97409.1"/>
    </source>
</evidence>
<protein>
    <recommendedName>
        <fullName evidence="3">McrBC 5-methylcytosine restriction system component</fullName>
    </recommendedName>
</protein>
<sequence>MSKQALDDIELTESTRWNRRGSPGKIWLSHAEYECLQEVNSSIRRAKRYNENELLELWRDGGRPQGDTRVAYKWKSNSVVGVVGLPNGRQLRIRPRTSPHRFGWLVQYAMRIEPVIEERPTTVDDGEGFIDAVAALYLAELREALRYGLDRNYERRTDSRSTIRGRLQISRQLQRHGPVSTTFECRHDELTYDTPLNRALLQAVLTFRRHVQTEHLRGALERLERDLARHVSRTPIQSSTLETVELTRLNEQFHDAFKIAKYVLRSHDAGGVGGSTDSFSLLFSLSTVFEDVARRALEEGGLRRAGYTIATQEARPVTRNDEFRIIPDLLIRNSDRDVAAVGDVKWKSNTSRKPRRDDFYQLISYQSLEDAPGLVVYPEQRRSFDPAVVELRANDPLHIVELPTGADVSDYMAFTDALESAARRTLQVLFDGIDAPAGD</sequence>
<gene>
    <name evidence="1" type="ORF">GJR99_12600</name>
</gene>
<proteinExistence type="predicted"/>
<evidence type="ECO:0000313" key="2">
    <source>
        <dbReference type="Proteomes" id="UP000443423"/>
    </source>
</evidence>
<keyword evidence="2" id="KW-1185">Reference proteome</keyword>
<dbReference type="OrthoDB" id="307807at2157"/>
<dbReference type="PANTHER" id="PTHR38733:SF1">
    <property type="entry name" value="TYPE IV METHYL-DIRECTED RESTRICTION ENZYME ECOKMCRBC"/>
    <property type="match status" value="1"/>
</dbReference>
<dbReference type="Proteomes" id="UP000443423">
    <property type="component" value="Unassembled WGS sequence"/>
</dbReference>